<dbReference type="PRINTS" id="PR01438">
    <property type="entry name" value="UNVRSLSTRESS"/>
</dbReference>
<protein>
    <submittedName>
        <fullName evidence="3">Universal stress protein</fullName>
    </submittedName>
</protein>
<evidence type="ECO:0000256" key="1">
    <source>
        <dbReference type="ARBA" id="ARBA00008791"/>
    </source>
</evidence>
<name>A0ABQ3YH87_9ACTN</name>
<accession>A0ABQ3YH87</accession>
<evidence type="ECO:0000259" key="2">
    <source>
        <dbReference type="Pfam" id="PF00582"/>
    </source>
</evidence>
<gene>
    <name evidence="3" type="ORF">Ade02nite_80020</name>
</gene>
<dbReference type="InterPro" id="IPR006015">
    <property type="entry name" value="Universal_stress_UspA"/>
</dbReference>
<dbReference type="Proteomes" id="UP000609879">
    <property type="component" value="Unassembled WGS sequence"/>
</dbReference>
<proteinExistence type="inferred from homology"/>
<dbReference type="InterPro" id="IPR014729">
    <property type="entry name" value="Rossmann-like_a/b/a_fold"/>
</dbReference>
<comment type="caution">
    <text evidence="3">The sequence shown here is derived from an EMBL/GenBank/DDBJ whole genome shotgun (WGS) entry which is preliminary data.</text>
</comment>
<reference evidence="3 4" key="1">
    <citation type="submission" date="2021-01" db="EMBL/GenBank/DDBJ databases">
        <title>Whole genome shotgun sequence of Actinoplanes deccanensis NBRC 13994.</title>
        <authorList>
            <person name="Komaki H."/>
            <person name="Tamura T."/>
        </authorList>
    </citation>
    <scope>NUCLEOTIDE SEQUENCE [LARGE SCALE GENOMIC DNA]</scope>
    <source>
        <strain evidence="3 4">NBRC 13994</strain>
    </source>
</reference>
<dbReference type="InterPro" id="IPR006016">
    <property type="entry name" value="UspA"/>
</dbReference>
<dbReference type="SUPFAM" id="SSF52402">
    <property type="entry name" value="Adenine nucleotide alpha hydrolases-like"/>
    <property type="match status" value="2"/>
</dbReference>
<dbReference type="PANTHER" id="PTHR46268">
    <property type="entry name" value="STRESS RESPONSE PROTEIN NHAX"/>
    <property type="match status" value="1"/>
</dbReference>
<dbReference type="PANTHER" id="PTHR46268:SF6">
    <property type="entry name" value="UNIVERSAL STRESS PROTEIN UP12"/>
    <property type="match status" value="1"/>
</dbReference>
<dbReference type="RefSeq" id="WP_203775439.1">
    <property type="nucleotide sequence ID" value="NZ_BAAABO010000058.1"/>
</dbReference>
<sequence length="267" mass="28097">MNKTKVVVGVDGSAGSLAAVRWAAREARMREAELRVLIARHRHESFAFDARKDDTAGAVHTAVQQARAAAPGVEVRALALTGYAVPVLVHAAEDAALVVVGSHGDRGFFGQAHGTVCGQVATQAQSSVVVVRGAFPEDGPVVVGVNDDPGAGTIIGRAFDEAAMRGVPLVAVTAHDQGSPRVTAAAEEALGAEIDLQLDPWREKYPQVRATREVIGGRPDKVLVQRCRQAQLVVVGPRRHGYEGVLLGPVGTRLLQRAECPVLIARA</sequence>
<dbReference type="Pfam" id="PF00582">
    <property type="entry name" value="Usp"/>
    <property type="match status" value="2"/>
</dbReference>
<feature type="domain" description="UspA" evidence="2">
    <location>
        <begin position="5"/>
        <end position="132"/>
    </location>
</feature>
<keyword evidence="4" id="KW-1185">Reference proteome</keyword>
<evidence type="ECO:0000313" key="3">
    <source>
        <dbReference type="EMBL" id="GID79361.1"/>
    </source>
</evidence>
<organism evidence="3 4">
    <name type="scientific">Paractinoplanes deccanensis</name>
    <dbReference type="NCBI Taxonomy" id="113561"/>
    <lineage>
        <taxon>Bacteria</taxon>
        <taxon>Bacillati</taxon>
        <taxon>Actinomycetota</taxon>
        <taxon>Actinomycetes</taxon>
        <taxon>Micromonosporales</taxon>
        <taxon>Micromonosporaceae</taxon>
        <taxon>Paractinoplanes</taxon>
    </lineage>
</organism>
<dbReference type="Gene3D" id="3.40.50.620">
    <property type="entry name" value="HUPs"/>
    <property type="match status" value="2"/>
</dbReference>
<feature type="domain" description="UspA" evidence="2">
    <location>
        <begin position="140"/>
        <end position="266"/>
    </location>
</feature>
<evidence type="ECO:0000313" key="4">
    <source>
        <dbReference type="Proteomes" id="UP000609879"/>
    </source>
</evidence>
<dbReference type="EMBL" id="BOMI01000166">
    <property type="protein sequence ID" value="GID79361.1"/>
    <property type="molecule type" value="Genomic_DNA"/>
</dbReference>
<comment type="similarity">
    <text evidence="1">Belongs to the universal stress protein A family.</text>
</comment>